<dbReference type="InterPro" id="IPR029010">
    <property type="entry name" value="ThuA-like"/>
</dbReference>
<dbReference type="Gene3D" id="3.40.50.880">
    <property type="match status" value="1"/>
</dbReference>
<reference evidence="2 3" key="1">
    <citation type="journal article" date="2015" name="G3 (Bethesda)">
        <title>Insights into Ongoing Evolution of the Hexachlorocyclohexane Catabolic Pathway from Comparative Genomics of Ten Sphingomonadaceae Strains.</title>
        <authorList>
            <person name="Pearce S.L."/>
            <person name="Oakeshott J.G."/>
            <person name="Pandey G."/>
        </authorList>
    </citation>
    <scope>NUCLEOTIDE SEQUENCE [LARGE SCALE GENOMIC DNA]</scope>
    <source>
        <strain evidence="2 3">LL02</strain>
    </source>
</reference>
<dbReference type="SUPFAM" id="SSF52317">
    <property type="entry name" value="Class I glutamine amidotransferase-like"/>
    <property type="match status" value="1"/>
</dbReference>
<dbReference type="Pfam" id="PF06283">
    <property type="entry name" value="ThuA"/>
    <property type="match status" value="1"/>
</dbReference>
<dbReference type="PANTHER" id="PTHR40469">
    <property type="entry name" value="SECRETED GLYCOSYL HYDROLASE"/>
    <property type="match status" value="1"/>
</dbReference>
<accession>A0A0J7XXF5</accession>
<name>A0A0J7XXF5_9SPHN</name>
<evidence type="ECO:0000313" key="3">
    <source>
        <dbReference type="Proteomes" id="UP000052268"/>
    </source>
</evidence>
<comment type="caution">
    <text evidence="2">The sequence shown here is derived from an EMBL/GenBank/DDBJ whole genome shotgun (WGS) entry which is preliminary data.</text>
</comment>
<keyword evidence="3" id="KW-1185">Reference proteome</keyword>
<sequence length="221" mass="24626">MLIVTHTTGYRHDSIEQAAIAIAQLARDASMTVENTADPTRFDQPLDTVHTIVLVSTTTRRNQPETEWLTGSRRKTFQNFMRRGGGVVAIHGAADSHYAWDWYGRMIGARFARHPKGTPTGTVRRATVAHPSLACLPGQFFHTDEWYWFADVDPALRPLLTFSPASIGETGAEDHPVSWAHDFEGGRVFYTSLGHTPEAWHNSLILAHVRGGLLWASGRRP</sequence>
<evidence type="ECO:0000313" key="2">
    <source>
        <dbReference type="EMBL" id="KMS56217.1"/>
    </source>
</evidence>
<gene>
    <name evidence="2" type="ORF">V474_14760</name>
</gene>
<evidence type="ECO:0000259" key="1">
    <source>
        <dbReference type="Pfam" id="PF06283"/>
    </source>
</evidence>
<dbReference type="PANTHER" id="PTHR40469:SF2">
    <property type="entry name" value="GALACTOSE-BINDING DOMAIN-LIKE SUPERFAMILY PROTEIN"/>
    <property type="match status" value="1"/>
</dbReference>
<proteinExistence type="predicted"/>
<protein>
    <submittedName>
        <fullName evidence="2">Crp/Fnr family transcriptional regulator</fullName>
    </submittedName>
</protein>
<dbReference type="AlphaFoldDB" id="A0A0J7XXF5"/>
<dbReference type="EMBL" id="JACU01000004">
    <property type="protein sequence ID" value="KMS56217.1"/>
    <property type="molecule type" value="Genomic_DNA"/>
</dbReference>
<dbReference type="Proteomes" id="UP000052268">
    <property type="component" value="Unassembled WGS sequence"/>
</dbReference>
<dbReference type="PATRIC" id="fig|1114963.3.peg.1775"/>
<dbReference type="InterPro" id="IPR029062">
    <property type="entry name" value="Class_I_gatase-like"/>
</dbReference>
<organism evidence="2 3">
    <name type="scientific">Novosphingobium barchaimii LL02</name>
    <dbReference type="NCBI Taxonomy" id="1114963"/>
    <lineage>
        <taxon>Bacteria</taxon>
        <taxon>Pseudomonadati</taxon>
        <taxon>Pseudomonadota</taxon>
        <taxon>Alphaproteobacteria</taxon>
        <taxon>Sphingomonadales</taxon>
        <taxon>Sphingomonadaceae</taxon>
        <taxon>Novosphingobium</taxon>
    </lineage>
</organism>
<feature type="domain" description="ThuA-like" evidence="1">
    <location>
        <begin position="2"/>
        <end position="216"/>
    </location>
</feature>